<dbReference type="SUPFAM" id="SSF51905">
    <property type="entry name" value="FAD/NAD(P)-binding domain"/>
    <property type="match status" value="1"/>
</dbReference>
<dbReference type="STRING" id="258533.BN977_04441"/>
<dbReference type="eggNOG" id="COG1233">
    <property type="taxonomic scope" value="Bacteria"/>
</dbReference>
<reference evidence="1" key="2">
    <citation type="submission" date="2014-03" db="EMBL/GenBank/DDBJ databases">
        <authorList>
            <person name="Urmite Genomes"/>
        </authorList>
    </citation>
    <scope>NUCLEOTIDE SEQUENCE</scope>
    <source>
        <strain evidence="1">DSM 44829</strain>
    </source>
</reference>
<organism evidence="1 2">
    <name type="scientific">Mycolicibacterium cosmeticum</name>
    <dbReference type="NCBI Taxonomy" id="258533"/>
    <lineage>
        <taxon>Bacteria</taxon>
        <taxon>Bacillati</taxon>
        <taxon>Actinomycetota</taxon>
        <taxon>Actinomycetes</taxon>
        <taxon>Mycobacteriales</taxon>
        <taxon>Mycobacteriaceae</taxon>
        <taxon>Mycolicibacterium</taxon>
    </lineage>
</organism>
<dbReference type="RefSeq" id="WP_036401474.1">
    <property type="nucleotide sequence ID" value="NZ_CCBB010000003.1"/>
</dbReference>
<dbReference type="Gene3D" id="3.50.50.60">
    <property type="entry name" value="FAD/NAD(P)-binding domain"/>
    <property type="match status" value="1"/>
</dbReference>
<protein>
    <submittedName>
        <fullName evidence="1">Dehydrogenase</fullName>
    </submittedName>
</protein>
<evidence type="ECO:0000313" key="1">
    <source>
        <dbReference type="EMBL" id="CDO09617.1"/>
    </source>
</evidence>
<reference evidence="1" key="1">
    <citation type="submission" date="2014-03" db="EMBL/GenBank/DDBJ databases">
        <title>Draft Genome Sequence of Mycobacterium cosmeticum DSM 44829.</title>
        <authorList>
            <person name="Croce O."/>
            <person name="Robert C."/>
            <person name="Raoult D."/>
            <person name="Drancourt M."/>
        </authorList>
    </citation>
    <scope>NUCLEOTIDE SEQUENCE [LARGE SCALE GENOMIC DNA]</scope>
    <source>
        <strain evidence="1">DSM 44829</strain>
    </source>
</reference>
<dbReference type="PANTHER" id="PTHR10668:SF105">
    <property type="entry name" value="DEHYDROGENASE-RELATED"/>
    <property type="match status" value="1"/>
</dbReference>
<proteinExistence type="predicted"/>
<evidence type="ECO:0000313" key="2">
    <source>
        <dbReference type="Proteomes" id="UP000028870"/>
    </source>
</evidence>
<comment type="caution">
    <text evidence="1">The sequence shown here is derived from an EMBL/GenBank/DDBJ whole genome shotgun (WGS) entry which is preliminary data.</text>
</comment>
<dbReference type="EMBL" id="CCBB010000003">
    <property type="protein sequence ID" value="CDO09617.1"/>
    <property type="molecule type" value="Genomic_DNA"/>
</dbReference>
<dbReference type="Proteomes" id="UP000028870">
    <property type="component" value="Unassembled WGS sequence"/>
</dbReference>
<accession>W9B3F9</accession>
<keyword evidence="2" id="KW-1185">Reference proteome</keyword>
<sequence length="473" mass="50419">MSTAVVVGSGPNGLAAALTLAERGVEVTVLEAADTLGGGTRTSELTLPGLRHDDCSAIHTMTVASPFIQSQPLADYGLRWRYPEIDMAHPFDDGSAATLHTSIEETADGFDARDGRAWRRVFGPLSRNFDALRDDVFRPIAHLPRHPIKLAAFGAHALLPATALARDWRTERARALFLGVAAHVYYPLTRPASSSVGLMITAAGHRYGWPVAEGGSAAIAAAMTARLADLGAKTATGVLVTSLKQLPTADVVMFDLAPRAVADIAADALPGRVRRAYRRYRHGAAAFKLDIALDGDIPWTNPACRRAGTVHLAGSSAEIVAAERDVAAGRMPARPFVLLCQQYLADPSRSAAGVNPIWAYAHVPHGYTGDATEAILDQIERFAPGFRRQVLGIHRRGPVALAEHNPNYVGGDIATGRNDPRQILIRPRLAVDPYSTGVPGMYICSAATPPGVGAHGMCGHNAARSALRYLNRR</sequence>
<name>W9B3F9_MYCCO</name>
<dbReference type="PRINTS" id="PR00420">
    <property type="entry name" value="RNGMNOXGNASE"/>
</dbReference>
<dbReference type="OrthoDB" id="833207at2"/>
<dbReference type="Pfam" id="PF13450">
    <property type="entry name" value="NAD_binding_8"/>
    <property type="match status" value="1"/>
</dbReference>
<gene>
    <name evidence="1" type="ORF">BN977_04441</name>
</gene>
<dbReference type="AlphaFoldDB" id="W9B3F9"/>
<dbReference type="InterPro" id="IPR036188">
    <property type="entry name" value="FAD/NAD-bd_sf"/>
</dbReference>
<dbReference type="PANTHER" id="PTHR10668">
    <property type="entry name" value="PHYTOENE DEHYDROGENASE"/>
    <property type="match status" value="1"/>
</dbReference>